<dbReference type="Proteomes" id="UP001652503">
    <property type="component" value="Unassembled WGS sequence"/>
</dbReference>
<dbReference type="PANTHER" id="PTHR45947:SF15">
    <property type="entry name" value="TEICHURONIC ACID BIOSYNTHESIS GLYCOSYLTRANSFERASE TUAC-RELATED"/>
    <property type="match status" value="1"/>
</dbReference>
<gene>
    <name evidence="1" type="ORF">OE647_03295</name>
</gene>
<evidence type="ECO:0000313" key="2">
    <source>
        <dbReference type="Proteomes" id="UP001652503"/>
    </source>
</evidence>
<comment type="caution">
    <text evidence="1">The sequence shown here is derived from an EMBL/GenBank/DDBJ whole genome shotgun (WGS) entry which is preliminary data.</text>
</comment>
<dbReference type="Pfam" id="PF13692">
    <property type="entry name" value="Glyco_trans_1_4"/>
    <property type="match status" value="1"/>
</dbReference>
<evidence type="ECO:0000313" key="1">
    <source>
        <dbReference type="EMBL" id="MCV2863763.1"/>
    </source>
</evidence>
<dbReference type="EMBL" id="JAOWLA010000002">
    <property type="protein sequence ID" value="MCV2863763.1"/>
    <property type="molecule type" value="Genomic_DNA"/>
</dbReference>
<proteinExistence type="predicted"/>
<accession>A0ABT2YY38</accession>
<name>A0ABT2YY38_9RHOB</name>
<sequence length="400" mass="43303">MKLGYFLNAYPMTSTTFIRREIEAHERAGVAIDRFAIRPWGQGLVDPRDVADADRTYYLLRQGVPKMLGQVLGELVCNPRGFFRGLASAVSLARPARGKRLKHVAYFVEAVLLKAEASRRGIDHLHTHFSTNSATVALLSFLMGGPSYSMTIHGPDELWEMAENSLTAKVRHATLIAVISDYCHSVVNGFTEGKYADKIRVVRCGLDLRDFAPPGDVSDSQTLVCVGRLCEAKAQVLLVEAFAAVARDFRGARLVLIGDGDLRAPIEARMAALDLGQSVVLAGWKKNPEVADALAGARALVLPSLAEGLPIVIMEAFALGRPVLTTRITGIPELVDAACGWLAEPGDQASLEACLRALLSADPQTLSAMGREGRARVERLHDQDRNAAELRDLILASRGG</sequence>
<protein>
    <submittedName>
        <fullName evidence="1">Glycosyltransferase family 4 protein</fullName>
    </submittedName>
</protein>
<dbReference type="RefSeq" id="WP_263720226.1">
    <property type="nucleotide sequence ID" value="NZ_JAOWLA010000002.1"/>
</dbReference>
<organism evidence="1 2">
    <name type="scientific">Albidovulum sediminicola</name>
    <dbReference type="NCBI Taxonomy" id="2984331"/>
    <lineage>
        <taxon>Bacteria</taxon>
        <taxon>Pseudomonadati</taxon>
        <taxon>Pseudomonadota</taxon>
        <taxon>Alphaproteobacteria</taxon>
        <taxon>Rhodobacterales</taxon>
        <taxon>Paracoccaceae</taxon>
        <taxon>Albidovulum</taxon>
    </lineage>
</organism>
<dbReference type="Gene3D" id="3.40.50.2000">
    <property type="entry name" value="Glycogen Phosphorylase B"/>
    <property type="match status" value="2"/>
</dbReference>
<dbReference type="CDD" id="cd03801">
    <property type="entry name" value="GT4_PimA-like"/>
    <property type="match status" value="1"/>
</dbReference>
<dbReference type="PANTHER" id="PTHR45947">
    <property type="entry name" value="SULFOQUINOVOSYL TRANSFERASE SQD2"/>
    <property type="match status" value="1"/>
</dbReference>
<keyword evidence="2" id="KW-1185">Reference proteome</keyword>
<reference evidence="1 2" key="1">
    <citation type="submission" date="2022-10" db="EMBL/GenBank/DDBJ databases">
        <title>Defluviimonas sp. nov., isolated from ocean surface water.</title>
        <authorList>
            <person name="He W."/>
            <person name="Wang L."/>
            <person name="Zhang D.-F."/>
        </authorList>
    </citation>
    <scope>NUCLEOTIDE SEQUENCE [LARGE SCALE GENOMIC DNA]</scope>
    <source>
        <strain evidence="1 2">WL0075</strain>
    </source>
</reference>
<dbReference type="InterPro" id="IPR050194">
    <property type="entry name" value="Glycosyltransferase_grp1"/>
</dbReference>
<dbReference type="SUPFAM" id="SSF53756">
    <property type="entry name" value="UDP-Glycosyltransferase/glycogen phosphorylase"/>
    <property type="match status" value="1"/>
</dbReference>